<keyword evidence="3" id="KW-1185">Reference proteome</keyword>
<comment type="caution">
    <text evidence="2">The sequence shown here is derived from an EMBL/GenBank/DDBJ whole genome shotgun (WGS) entry which is preliminary data.</text>
</comment>
<keyword evidence="1" id="KW-0812">Transmembrane</keyword>
<keyword evidence="1" id="KW-0472">Membrane</keyword>
<evidence type="ECO:0000313" key="2">
    <source>
        <dbReference type="EMBL" id="MBO1805892.1"/>
    </source>
</evidence>
<organism evidence="2 3">
    <name type="scientific">Leucobacter ruminantium</name>
    <dbReference type="NCBI Taxonomy" id="1289170"/>
    <lineage>
        <taxon>Bacteria</taxon>
        <taxon>Bacillati</taxon>
        <taxon>Actinomycetota</taxon>
        <taxon>Actinomycetes</taxon>
        <taxon>Micrococcales</taxon>
        <taxon>Microbacteriaceae</taxon>
        <taxon>Leucobacter</taxon>
    </lineage>
</organism>
<dbReference type="Proteomes" id="UP000664398">
    <property type="component" value="Unassembled WGS sequence"/>
</dbReference>
<accession>A0A939M0R7</accession>
<dbReference type="RefSeq" id="WP_208046364.1">
    <property type="nucleotide sequence ID" value="NZ_JAGDYL010000020.1"/>
</dbReference>
<name>A0A939M0R7_9MICO</name>
<proteinExistence type="predicted"/>
<dbReference type="AlphaFoldDB" id="A0A939M0R7"/>
<protein>
    <submittedName>
        <fullName evidence="2">Uncharacterized protein</fullName>
    </submittedName>
</protein>
<sequence length="68" mass="7140">MTWSQARIFVYLLTALIGAVLIVWGMIHADPAMIATGAGYLGVGGLAAGNTHHPHEPAEHPRGDHAAE</sequence>
<evidence type="ECO:0000256" key="1">
    <source>
        <dbReference type="SAM" id="Phobius"/>
    </source>
</evidence>
<evidence type="ECO:0000313" key="3">
    <source>
        <dbReference type="Proteomes" id="UP000664398"/>
    </source>
</evidence>
<feature type="transmembrane region" description="Helical" evidence="1">
    <location>
        <begin position="6"/>
        <end position="27"/>
    </location>
</feature>
<gene>
    <name evidence="2" type="ORF">J4H91_11280</name>
</gene>
<reference evidence="2" key="1">
    <citation type="submission" date="2021-03" db="EMBL/GenBank/DDBJ databases">
        <title>Leucobacter chromiisoli sp. nov., isolated from chromium-containing soil of chemical plant.</title>
        <authorList>
            <person name="Xu Z."/>
        </authorList>
    </citation>
    <scope>NUCLEOTIDE SEQUENCE</scope>
    <source>
        <strain evidence="2">A2</strain>
    </source>
</reference>
<dbReference type="EMBL" id="JAGDYL010000020">
    <property type="protein sequence ID" value="MBO1805892.1"/>
    <property type="molecule type" value="Genomic_DNA"/>
</dbReference>
<keyword evidence="1" id="KW-1133">Transmembrane helix</keyword>